<gene>
    <name evidence="4" type="ORF">WA026_020788</name>
</gene>
<dbReference type="InterPro" id="IPR001680">
    <property type="entry name" value="WD40_rpt"/>
</dbReference>
<organism evidence="4 5">
    <name type="scientific">Henosepilachna vigintioctopunctata</name>
    <dbReference type="NCBI Taxonomy" id="420089"/>
    <lineage>
        <taxon>Eukaryota</taxon>
        <taxon>Metazoa</taxon>
        <taxon>Ecdysozoa</taxon>
        <taxon>Arthropoda</taxon>
        <taxon>Hexapoda</taxon>
        <taxon>Insecta</taxon>
        <taxon>Pterygota</taxon>
        <taxon>Neoptera</taxon>
        <taxon>Endopterygota</taxon>
        <taxon>Coleoptera</taxon>
        <taxon>Polyphaga</taxon>
        <taxon>Cucujiformia</taxon>
        <taxon>Coccinelloidea</taxon>
        <taxon>Coccinellidae</taxon>
        <taxon>Epilachninae</taxon>
        <taxon>Epilachnini</taxon>
        <taxon>Henosepilachna</taxon>
    </lineage>
</organism>
<dbReference type="PANTHER" id="PTHR22806">
    <property type="entry name" value="NUCLEOPORIN NUP37 P37 -RELATED"/>
    <property type="match status" value="1"/>
</dbReference>
<dbReference type="GO" id="GO:0031080">
    <property type="term" value="C:nuclear pore outer ring"/>
    <property type="evidence" value="ECO:0007669"/>
    <property type="project" value="InterPro"/>
</dbReference>
<accession>A0AAW1TXD3</accession>
<sequence length="329" mass="37337">MVLNTEVTLDIMDNFKKSYIKPLYTKDMSEYGQICCIEVSQFDWSQDVILLGFVNKILLGYLKFTDIVEVEIISEFPFPCRCSCLSISMETNISALPSVVLFCAAGTDFKIRVIQTDLSDDSSCKVLTGHSDYINDVKFDSENKYLASVSDDNTVRIWEVENYRCINILHLNFPGLSIQWHRNDVSKFLVADKVGMIKLYHMETLKPVITIDTGKTLSACHWSPSNSQMVASLQLGELSVWDMSVPSTPKLSTLIFTEAGGYLKFCPQGEFVAALNPLERNLKVVKLNSQEQQFSTFMKLPTNFCWHFKYPIICAGDDNKLCVWKINTV</sequence>
<keyword evidence="1 3" id="KW-0853">WD repeat</keyword>
<proteinExistence type="predicted"/>
<evidence type="ECO:0000313" key="4">
    <source>
        <dbReference type="EMBL" id="KAK9873054.1"/>
    </source>
</evidence>
<reference evidence="4 5" key="1">
    <citation type="submission" date="2023-03" db="EMBL/GenBank/DDBJ databases">
        <title>Genome insight into feeding habits of ladybird beetles.</title>
        <authorList>
            <person name="Li H.-S."/>
            <person name="Huang Y.-H."/>
            <person name="Pang H."/>
        </authorList>
    </citation>
    <scope>NUCLEOTIDE SEQUENCE [LARGE SCALE GENOMIC DNA]</scope>
    <source>
        <strain evidence="4">SYSU_2023b</strain>
        <tissue evidence="4">Whole body</tissue>
    </source>
</reference>
<evidence type="ECO:0000256" key="3">
    <source>
        <dbReference type="PROSITE-ProRule" id="PRU00221"/>
    </source>
</evidence>
<dbReference type="InterPro" id="IPR015943">
    <property type="entry name" value="WD40/YVTN_repeat-like_dom_sf"/>
</dbReference>
<feature type="repeat" description="WD" evidence="3">
    <location>
        <begin position="127"/>
        <end position="168"/>
    </location>
</feature>
<dbReference type="PANTHER" id="PTHR22806:SF0">
    <property type="entry name" value="NUCLEOPORIN NUP37"/>
    <property type="match status" value="1"/>
</dbReference>
<dbReference type="Proteomes" id="UP001431783">
    <property type="component" value="Unassembled WGS sequence"/>
</dbReference>
<dbReference type="PROSITE" id="PS50294">
    <property type="entry name" value="WD_REPEATS_REGION"/>
    <property type="match status" value="1"/>
</dbReference>
<dbReference type="InterPro" id="IPR037626">
    <property type="entry name" value="NUP37"/>
</dbReference>
<keyword evidence="5" id="KW-1185">Reference proteome</keyword>
<dbReference type="Pfam" id="PF00400">
    <property type="entry name" value="WD40"/>
    <property type="match status" value="1"/>
</dbReference>
<dbReference type="PROSITE" id="PS50082">
    <property type="entry name" value="WD_REPEATS_2"/>
    <property type="match status" value="1"/>
</dbReference>
<dbReference type="SUPFAM" id="SSF50978">
    <property type="entry name" value="WD40 repeat-like"/>
    <property type="match status" value="1"/>
</dbReference>
<evidence type="ECO:0000256" key="2">
    <source>
        <dbReference type="ARBA" id="ARBA00022737"/>
    </source>
</evidence>
<dbReference type="PROSITE" id="PS00678">
    <property type="entry name" value="WD_REPEATS_1"/>
    <property type="match status" value="1"/>
</dbReference>
<dbReference type="AlphaFoldDB" id="A0AAW1TXD3"/>
<dbReference type="Gene3D" id="2.130.10.10">
    <property type="entry name" value="YVTN repeat-like/Quinoprotein amine dehydrogenase"/>
    <property type="match status" value="1"/>
</dbReference>
<name>A0AAW1TXD3_9CUCU</name>
<keyword evidence="2" id="KW-0677">Repeat</keyword>
<dbReference type="InterPro" id="IPR019775">
    <property type="entry name" value="WD40_repeat_CS"/>
</dbReference>
<protein>
    <recommendedName>
        <fullName evidence="6">Nucleoporin Nup37</fullName>
    </recommendedName>
</protein>
<dbReference type="InterPro" id="IPR036322">
    <property type="entry name" value="WD40_repeat_dom_sf"/>
</dbReference>
<comment type="caution">
    <text evidence="4">The sequence shown here is derived from an EMBL/GenBank/DDBJ whole genome shotgun (WGS) entry which is preliminary data.</text>
</comment>
<dbReference type="EMBL" id="JARQZJ010000015">
    <property type="protein sequence ID" value="KAK9873054.1"/>
    <property type="molecule type" value="Genomic_DNA"/>
</dbReference>
<dbReference type="SMART" id="SM00320">
    <property type="entry name" value="WD40"/>
    <property type="match status" value="4"/>
</dbReference>
<evidence type="ECO:0008006" key="6">
    <source>
        <dbReference type="Google" id="ProtNLM"/>
    </source>
</evidence>
<evidence type="ECO:0000313" key="5">
    <source>
        <dbReference type="Proteomes" id="UP001431783"/>
    </source>
</evidence>
<evidence type="ECO:0000256" key="1">
    <source>
        <dbReference type="ARBA" id="ARBA00022574"/>
    </source>
</evidence>